<evidence type="ECO:0000256" key="2">
    <source>
        <dbReference type="ARBA" id="ARBA00006951"/>
    </source>
</evidence>
<feature type="compositionally biased region" description="Basic residues" evidence="7">
    <location>
        <begin position="44"/>
        <end position="54"/>
    </location>
</feature>
<gene>
    <name evidence="9" type="ORF">V1264_024734</name>
</gene>
<dbReference type="Pfam" id="PF07716">
    <property type="entry name" value="bZIP_2"/>
    <property type="match status" value="1"/>
</dbReference>
<dbReference type="GO" id="GO:0006351">
    <property type="term" value="P:DNA-templated transcription"/>
    <property type="evidence" value="ECO:0007669"/>
    <property type="project" value="InterPro"/>
</dbReference>
<dbReference type="GO" id="GO:0005634">
    <property type="term" value="C:nucleus"/>
    <property type="evidence" value="ECO:0007669"/>
    <property type="project" value="UniProtKB-SubCell"/>
</dbReference>
<dbReference type="AlphaFoldDB" id="A0AAN9AL80"/>
<evidence type="ECO:0000256" key="4">
    <source>
        <dbReference type="ARBA" id="ARBA00023125"/>
    </source>
</evidence>
<evidence type="ECO:0000256" key="5">
    <source>
        <dbReference type="ARBA" id="ARBA00023163"/>
    </source>
</evidence>
<feature type="region of interest" description="Disordered" evidence="7">
    <location>
        <begin position="1"/>
        <end position="59"/>
    </location>
</feature>
<dbReference type="InterPro" id="IPR046347">
    <property type="entry name" value="bZIP_sf"/>
</dbReference>
<evidence type="ECO:0000313" key="9">
    <source>
        <dbReference type="EMBL" id="KAK7089023.1"/>
    </source>
</evidence>
<comment type="subcellular location">
    <subcellularLocation>
        <location evidence="1">Nucleus</location>
    </subcellularLocation>
</comment>
<keyword evidence="5" id="KW-0804">Transcription</keyword>
<organism evidence="9 10">
    <name type="scientific">Littorina saxatilis</name>
    <dbReference type="NCBI Taxonomy" id="31220"/>
    <lineage>
        <taxon>Eukaryota</taxon>
        <taxon>Metazoa</taxon>
        <taxon>Spiralia</taxon>
        <taxon>Lophotrochozoa</taxon>
        <taxon>Mollusca</taxon>
        <taxon>Gastropoda</taxon>
        <taxon>Caenogastropoda</taxon>
        <taxon>Littorinimorpha</taxon>
        <taxon>Littorinoidea</taxon>
        <taxon>Littorinidae</taxon>
        <taxon>Littorina</taxon>
    </lineage>
</organism>
<dbReference type="PANTHER" id="PTHR23334">
    <property type="entry name" value="CCAAT/ENHANCER BINDING PROTEIN"/>
    <property type="match status" value="1"/>
</dbReference>
<evidence type="ECO:0000256" key="7">
    <source>
        <dbReference type="SAM" id="MobiDB-lite"/>
    </source>
</evidence>
<dbReference type="GO" id="GO:0000981">
    <property type="term" value="F:DNA-binding transcription factor activity, RNA polymerase II-specific"/>
    <property type="evidence" value="ECO:0007669"/>
    <property type="project" value="TreeGrafter"/>
</dbReference>
<dbReference type="PANTHER" id="PTHR23334:SF69">
    <property type="entry name" value="CCAAT_ENHANCER-BINDING PROTEIN GAMMA"/>
    <property type="match status" value="1"/>
</dbReference>
<protein>
    <recommendedName>
        <fullName evidence="8">BZIP domain-containing protein</fullName>
    </recommendedName>
</protein>
<dbReference type="EMBL" id="JBAMIC010003278">
    <property type="protein sequence ID" value="KAK7089023.1"/>
    <property type="molecule type" value="Genomic_DNA"/>
</dbReference>
<evidence type="ECO:0000259" key="8">
    <source>
        <dbReference type="PROSITE" id="PS50217"/>
    </source>
</evidence>
<evidence type="ECO:0000256" key="3">
    <source>
        <dbReference type="ARBA" id="ARBA00023015"/>
    </source>
</evidence>
<keyword evidence="3" id="KW-0805">Transcription regulation</keyword>
<dbReference type="Proteomes" id="UP001374579">
    <property type="component" value="Unassembled WGS sequence"/>
</dbReference>
<evidence type="ECO:0000256" key="1">
    <source>
        <dbReference type="ARBA" id="ARBA00004123"/>
    </source>
</evidence>
<keyword evidence="10" id="KW-1185">Reference proteome</keyword>
<dbReference type="InterPro" id="IPR031106">
    <property type="entry name" value="C/EBP"/>
</dbReference>
<keyword evidence="6" id="KW-0539">Nucleus</keyword>
<keyword evidence="4" id="KW-0238">DNA-binding</keyword>
<name>A0AAN9AL80_9CAEN</name>
<comment type="caution">
    <text evidence="9">The sequence shown here is derived from an EMBL/GenBank/DDBJ whole genome shotgun (WGS) entry which is preliminary data.</text>
</comment>
<dbReference type="PROSITE" id="PS50217">
    <property type="entry name" value="BZIP"/>
    <property type="match status" value="1"/>
</dbReference>
<dbReference type="GO" id="GO:0000978">
    <property type="term" value="F:RNA polymerase II cis-regulatory region sequence-specific DNA binding"/>
    <property type="evidence" value="ECO:0007669"/>
    <property type="project" value="TreeGrafter"/>
</dbReference>
<evidence type="ECO:0000313" key="10">
    <source>
        <dbReference type="Proteomes" id="UP001374579"/>
    </source>
</evidence>
<feature type="domain" description="BZIP" evidence="8">
    <location>
        <begin position="29"/>
        <end position="92"/>
    </location>
</feature>
<dbReference type="SUPFAM" id="SSF57959">
    <property type="entry name" value="Leucine zipper domain"/>
    <property type="match status" value="1"/>
</dbReference>
<accession>A0AAN9AL80</accession>
<reference evidence="9 10" key="1">
    <citation type="submission" date="2024-02" db="EMBL/GenBank/DDBJ databases">
        <title>Chromosome-scale genome assembly of the rough periwinkle Littorina saxatilis.</title>
        <authorList>
            <person name="De Jode A."/>
            <person name="Faria R."/>
            <person name="Formenti G."/>
            <person name="Sims Y."/>
            <person name="Smith T.P."/>
            <person name="Tracey A."/>
            <person name="Wood J.M.D."/>
            <person name="Zagrodzka Z.B."/>
            <person name="Johannesson K."/>
            <person name="Butlin R.K."/>
            <person name="Leder E.H."/>
        </authorList>
    </citation>
    <scope>NUCLEOTIDE SEQUENCE [LARGE SCALE GENOMIC DNA]</scope>
    <source>
        <strain evidence="9">Snail1</strain>
        <tissue evidence="9">Muscle</tissue>
    </source>
</reference>
<evidence type="ECO:0000256" key="6">
    <source>
        <dbReference type="ARBA" id="ARBA00023242"/>
    </source>
</evidence>
<comment type="similarity">
    <text evidence="2">Belongs to the bZIP family. C/EBP subfamily.</text>
</comment>
<dbReference type="Gene3D" id="1.20.5.170">
    <property type="match status" value="1"/>
</dbReference>
<dbReference type="InterPro" id="IPR004827">
    <property type="entry name" value="bZIP"/>
</dbReference>
<proteinExistence type="inferred from homology"/>
<dbReference type="SMART" id="SM00338">
    <property type="entry name" value="BRLZ"/>
    <property type="match status" value="1"/>
</dbReference>
<sequence length="126" mass="14090">MAPRKMDGNDNQGSGRGHSKRGSAAPKEGEDYKKRRERNNIAVRKSRQLSRQKAKVTEEKVSLLRSENKNLEQKVKLLTKELGVLKDLFLSTAAPAGGQSNVTEQEADILQELQSVEADHKYSMPE</sequence>